<evidence type="ECO:0000313" key="3">
    <source>
        <dbReference type="EMBL" id="VFT89104.1"/>
    </source>
</evidence>
<dbReference type="Proteomes" id="UP000332933">
    <property type="component" value="Unassembled WGS sequence"/>
</dbReference>
<evidence type="ECO:0000313" key="4">
    <source>
        <dbReference type="Proteomes" id="UP000332933"/>
    </source>
</evidence>
<feature type="signal peptide" evidence="1">
    <location>
        <begin position="1"/>
        <end position="15"/>
    </location>
</feature>
<dbReference type="Pfam" id="PF03326">
    <property type="entry name" value="Herpes_TAF50"/>
    <property type="match status" value="1"/>
</dbReference>
<dbReference type="InterPro" id="IPR004998">
    <property type="entry name" value="Herpes_TAF50"/>
</dbReference>
<sequence length="200" mass="20206">MKLLCLALVPAVVLAQATALAPCDTSKIATAAVSTFASSDATSCGTQALGGKEINTLFETTITPDATITKLAATPSCNAWYSGLASAFSTFPACQYLGKNIQDFGKMTLTQFMQANNQEILNFDPSRTMPPYPVDLGVVVPSTNSSSGNSSDSAVSSTAVPKTTTAATAPATTVAPKTSSASSIAVALGSVIVATVAALI</sequence>
<reference evidence="2" key="2">
    <citation type="submission" date="2019-06" db="EMBL/GenBank/DDBJ databases">
        <title>Genomics analysis of Aphanomyces spp. identifies a new class of oomycete effector associated with host adaptation.</title>
        <authorList>
            <person name="Gaulin E."/>
        </authorList>
    </citation>
    <scope>NUCLEOTIDE SEQUENCE</scope>
    <source>
        <strain evidence="2">CBS 578.67</strain>
    </source>
</reference>
<keyword evidence="1" id="KW-0732">Signal</keyword>
<protein>
    <submittedName>
        <fullName evidence="3">Aste57867_12251 protein</fullName>
    </submittedName>
</protein>
<organism evidence="3 4">
    <name type="scientific">Aphanomyces stellatus</name>
    <dbReference type="NCBI Taxonomy" id="120398"/>
    <lineage>
        <taxon>Eukaryota</taxon>
        <taxon>Sar</taxon>
        <taxon>Stramenopiles</taxon>
        <taxon>Oomycota</taxon>
        <taxon>Saprolegniomycetes</taxon>
        <taxon>Saprolegniales</taxon>
        <taxon>Verrucalvaceae</taxon>
        <taxon>Aphanomyces</taxon>
    </lineage>
</organism>
<name>A0A485KV17_9STRA</name>
<dbReference type="GO" id="GO:0006355">
    <property type="term" value="P:regulation of DNA-templated transcription"/>
    <property type="evidence" value="ECO:0007669"/>
    <property type="project" value="InterPro"/>
</dbReference>
<dbReference type="EMBL" id="VJMH01005347">
    <property type="protein sequence ID" value="KAF0697023.1"/>
    <property type="molecule type" value="Genomic_DNA"/>
</dbReference>
<dbReference type="EMBL" id="CAADRA010005368">
    <property type="protein sequence ID" value="VFT89104.1"/>
    <property type="molecule type" value="Genomic_DNA"/>
</dbReference>
<evidence type="ECO:0000313" key="2">
    <source>
        <dbReference type="EMBL" id="KAF0697023.1"/>
    </source>
</evidence>
<proteinExistence type="predicted"/>
<gene>
    <name evidence="3" type="primary">Aste57867_12251</name>
    <name evidence="2" type="ORF">As57867_012206</name>
    <name evidence="3" type="ORF">ASTE57867_12251</name>
</gene>
<dbReference type="OrthoDB" id="79135at2759"/>
<accession>A0A485KV17</accession>
<evidence type="ECO:0000256" key="1">
    <source>
        <dbReference type="SAM" id="SignalP"/>
    </source>
</evidence>
<feature type="chain" id="PRO_5036116194" evidence="1">
    <location>
        <begin position="16"/>
        <end position="200"/>
    </location>
</feature>
<keyword evidence="4" id="KW-1185">Reference proteome</keyword>
<dbReference type="AlphaFoldDB" id="A0A485KV17"/>
<reference evidence="3 4" key="1">
    <citation type="submission" date="2019-03" db="EMBL/GenBank/DDBJ databases">
        <authorList>
            <person name="Gaulin E."/>
            <person name="Dumas B."/>
        </authorList>
    </citation>
    <scope>NUCLEOTIDE SEQUENCE [LARGE SCALE GENOMIC DNA]</scope>
    <source>
        <strain evidence="3">CBS 568.67</strain>
    </source>
</reference>